<gene>
    <name evidence="1" type="ORF">METZ01_LOCUS479295</name>
</gene>
<feature type="non-terminal residue" evidence="1">
    <location>
        <position position="53"/>
    </location>
</feature>
<organism evidence="1">
    <name type="scientific">marine metagenome</name>
    <dbReference type="NCBI Taxonomy" id="408172"/>
    <lineage>
        <taxon>unclassified sequences</taxon>
        <taxon>metagenomes</taxon>
        <taxon>ecological metagenomes</taxon>
    </lineage>
</organism>
<sequence>LKKIWIIPVLVFFLGFPLASAHPFLLDSDPAQGQNVSAGTTQIITYYSEAVEI</sequence>
<evidence type="ECO:0000313" key="1">
    <source>
        <dbReference type="EMBL" id="SVE26441.1"/>
    </source>
</evidence>
<feature type="non-terminal residue" evidence="1">
    <location>
        <position position="1"/>
    </location>
</feature>
<evidence type="ECO:0008006" key="2">
    <source>
        <dbReference type="Google" id="ProtNLM"/>
    </source>
</evidence>
<name>A0A383C2P2_9ZZZZ</name>
<reference evidence="1" key="1">
    <citation type="submission" date="2018-05" db="EMBL/GenBank/DDBJ databases">
        <authorList>
            <person name="Lanie J.A."/>
            <person name="Ng W.-L."/>
            <person name="Kazmierczak K.M."/>
            <person name="Andrzejewski T.M."/>
            <person name="Davidsen T.M."/>
            <person name="Wayne K.J."/>
            <person name="Tettelin H."/>
            <person name="Glass J.I."/>
            <person name="Rusch D."/>
            <person name="Podicherti R."/>
            <person name="Tsui H.-C.T."/>
            <person name="Winkler M.E."/>
        </authorList>
    </citation>
    <scope>NUCLEOTIDE SEQUENCE</scope>
</reference>
<protein>
    <recommendedName>
        <fullName evidence="2">CopC domain-containing protein</fullName>
    </recommendedName>
</protein>
<dbReference type="EMBL" id="UINC01205320">
    <property type="protein sequence ID" value="SVE26441.1"/>
    <property type="molecule type" value="Genomic_DNA"/>
</dbReference>
<dbReference type="AlphaFoldDB" id="A0A383C2P2"/>
<proteinExistence type="predicted"/>
<accession>A0A383C2P2</accession>